<comment type="similarity">
    <text evidence="4">Belongs to the bile acid:sodium symporter (BASS) (TC 2.A.28) family.</text>
</comment>
<dbReference type="PANTHER" id="PTHR10361:SF28">
    <property type="entry name" value="P3 PROTEIN-RELATED"/>
    <property type="match status" value="1"/>
</dbReference>
<comment type="function">
    <text evidence="1">May function as sodium-coupled metabolite transporter across the chloroplast envelope.</text>
</comment>
<feature type="transmembrane region" description="Helical" evidence="8">
    <location>
        <begin position="299"/>
        <end position="318"/>
    </location>
</feature>
<evidence type="ECO:0000313" key="9">
    <source>
        <dbReference type="Proteomes" id="UP001515500"/>
    </source>
</evidence>
<keyword evidence="5 8" id="KW-0812">Transmembrane</keyword>
<evidence type="ECO:0000256" key="2">
    <source>
        <dbReference type="ARBA" id="ARBA00004119"/>
    </source>
</evidence>
<sequence length="391" mass="41860">MASLLRAPHPSPLPRARLHASRSPIVNSPLLHSISSSTPTGKISTSRRTLLVPLHASTNPSPPSSSNGGSMDVRRIIIRAGKILSLAFPLWISLACFLGLCKPSLFLWVHRDWQILGLTLTMLGMSMTLTLDDLKGALLMPKEIAAGFILQYTIMPLLGFFVSKMLKLPAHYAAGLILLGCCPGGTTSNIVTYLARGNVALSVLMTAASTFAAVIMTPFLTSKLARQFVAVDPTGLFTSTVQVVLAPVIFGAILNQYCNNLVKFVSPVMPFIAVVTASILCGSAIAQSASVILTSGLQVVFSVCMLHGSGFFFGYLFSRMMGIDVSSSRTISIQVGMQNSVLGLVLANQHFRNPLTVVPCAVASFIHLVYGSLLAVIWRGMAPKIERNEED</sequence>
<evidence type="ECO:0000256" key="8">
    <source>
        <dbReference type="SAM" id="Phobius"/>
    </source>
</evidence>
<feature type="transmembrane region" description="Helical" evidence="8">
    <location>
        <begin position="240"/>
        <end position="258"/>
    </location>
</feature>
<feature type="transmembrane region" description="Helical" evidence="8">
    <location>
        <begin position="355"/>
        <end position="378"/>
    </location>
</feature>
<dbReference type="InterPro" id="IPR004710">
    <property type="entry name" value="Bilac:Na_transpt"/>
</dbReference>
<evidence type="ECO:0000256" key="7">
    <source>
        <dbReference type="ARBA" id="ARBA00023136"/>
    </source>
</evidence>
<dbReference type="Gene3D" id="1.20.1530.20">
    <property type="match status" value="1"/>
</dbReference>
<proteinExistence type="inferred from homology"/>
<evidence type="ECO:0000256" key="5">
    <source>
        <dbReference type="ARBA" id="ARBA00022692"/>
    </source>
</evidence>
<feature type="transmembrane region" description="Helical" evidence="8">
    <location>
        <begin position="172"/>
        <end position="192"/>
    </location>
</feature>
<dbReference type="GO" id="GO:0009941">
    <property type="term" value="C:chloroplast envelope"/>
    <property type="evidence" value="ECO:0007669"/>
    <property type="project" value="UniProtKB-SubCell"/>
</dbReference>
<feature type="transmembrane region" description="Helical" evidence="8">
    <location>
        <begin position="113"/>
        <end position="132"/>
    </location>
</feature>
<dbReference type="GeneID" id="120267768"/>
<evidence type="ECO:0000256" key="1">
    <source>
        <dbReference type="ARBA" id="ARBA00003198"/>
    </source>
</evidence>
<evidence type="ECO:0000256" key="3">
    <source>
        <dbReference type="ARBA" id="ARBA00004141"/>
    </source>
</evidence>
<keyword evidence="6 8" id="KW-1133">Transmembrane helix</keyword>
<keyword evidence="9" id="KW-1185">Reference proteome</keyword>
<feature type="transmembrane region" description="Helical" evidence="8">
    <location>
        <begin position="270"/>
        <end position="293"/>
    </location>
</feature>
<gene>
    <name evidence="10" type="primary">LOC120267768</name>
</gene>
<comment type="subcellular location">
    <subcellularLocation>
        <location evidence="3">Membrane</location>
        <topology evidence="3">Multi-pass membrane protein</topology>
    </subcellularLocation>
    <subcellularLocation>
        <location evidence="2">Plastid</location>
        <location evidence="2">Chloroplast envelope</location>
    </subcellularLocation>
</comment>
<feature type="transmembrane region" description="Helical" evidence="8">
    <location>
        <begin position="144"/>
        <end position="166"/>
    </location>
</feature>
<evidence type="ECO:0000313" key="10">
    <source>
        <dbReference type="RefSeq" id="XP_039131381.1"/>
    </source>
</evidence>
<dbReference type="Proteomes" id="UP001515500">
    <property type="component" value="Chromosome 8"/>
</dbReference>
<evidence type="ECO:0000256" key="6">
    <source>
        <dbReference type="ARBA" id="ARBA00022989"/>
    </source>
</evidence>
<keyword evidence="7 8" id="KW-0472">Membrane</keyword>
<dbReference type="RefSeq" id="XP_039131381.1">
    <property type="nucleotide sequence ID" value="XM_039275447.1"/>
</dbReference>
<protein>
    <submittedName>
        <fullName evidence="10">Probable sodium/metabolite cotransporter BASS1, chloroplastic</fullName>
    </submittedName>
</protein>
<dbReference type="InterPro" id="IPR002657">
    <property type="entry name" value="BilAc:Na_symport/Acr3"/>
</dbReference>
<dbReference type="AlphaFoldDB" id="A0AB40BV86"/>
<dbReference type="GO" id="GO:0016020">
    <property type="term" value="C:membrane"/>
    <property type="evidence" value="ECO:0007669"/>
    <property type="project" value="UniProtKB-SubCell"/>
</dbReference>
<dbReference type="InterPro" id="IPR038770">
    <property type="entry name" value="Na+/solute_symporter_sf"/>
</dbReference>
<dbReference type="Pfam" id="PF01758">
    <property type="entry name" value="SBF"/>
    <property type="match status" value="1"/>
</dbReference>
<name>A0AB40BV86_DIOCR</name>
<dbReference type="PANTHER" id="PTHR10361">
    <property type="entry name" value="SODIUM-BILE ACID COTRANSPORTER"/>
    <property type="match status" value="1"/>
</dbReference>
<reference evidence="10" key="1">
    <citation type="submission" date="2025-08" db="UniProtKB">
        <authorList>
            <consortium name="RefSeq"/>
        </authorList>
    </citation>
    <scope>IDENTIFICATION</scope>
</reference>
<accession>A0AB40BV86</accession>
<organism evidence="9 10">
    <name type="scientific">Dioscorea cayennensis subsp. rotundata</name>
    <name type="common">White Guinea yam</name>
    <name type="synonym">Dioscorea rotundata</name>
    <dbReference type="NCBI Taxonomy" id="55577"/>
    <lineage>
        <taxon>Eukaryota</taxon>
        <taxon>Viridiplantae</taxon>
        <taxon>Streptophyta</taxon>
        <taxon>Embryophyta</taxon>
        <taxon>Tracheophyta</taxon>
        <taxon>Spermatophyta</taxon>
        <taxon>Magnoliopsida</taxon>
        <taxon>Liliopsida</taxon>
        <taxon>Dioscoreales</taxon>
        <taxon>Dioscoreaceae</taxon>
        <taxon>Dioscorea</taxon>
    </lineage>
</organism>
<feature type="transmembrane region" description="Helical" evidence="8">
    <location>
        <begin position="83"/>
        <end position="107"/>
    </location>
</feature>
<feature type="transmembrane region" description="Helical" evidence="8">
    <location>
        <begin position="199"/>
        <end position="220"/>
    </location>
</feature>
<evidence type="ECO:0000256" key="4">
    <source>
        <dbReference type="ARBA" id="ARBA00006528"/>
    </source>
</evidence>